<dbReference type="OrthoDB" id="9777859at2"/>
<reference evidence="2 3" key="1">
    <citation type="submission" date="2016-11" db="EMBL/GenBank/DDBJ databases">
        <title>Complete genome sequence of Sulfitobacter sp. AM1-D1, a toxic bacteria associated with marine dinoflagellate Alexandrium minutum in East China Sea.</title>
        <authorList>
            <person name="Yang Q."/>
            <person name="Zhang X."/>
            <person name="Tian X."/>
        </authorList>
    </citation>
    <scope>NUCLEOTIDE SEQUENCE [LARGE SCALE GENOMIC DNA]</scope>
    <source>
        <strain evidence="2 3">AM1-D1</strain>
    </source>
</reference>
<dbReference type="InterPro" id="IPR000120">
    <property type="entry name" value="Amidase"/>
</dbReference>
<dbReference type="EMBL" id="CP018076">
    <property type="protein sequence ID" value="APE45405.1"/>
    <property type="molecule type" value="Genomic_DNA"/>
</dbReference>
<protein>
    <submittedName>
        <fullName evidence="2">Amidase</fullName>
    </submittedName>
</protein>
<dbReference type="InterPro" id="IPR023631">
    <property type="entry name" value="Amidase_dom"/>
</dbReference>
<dbReference type="STRING" id="1917485.BOO69_09805"/>
<dbReference type="PANTHER" id="PTHR11895:SF76">
    <property type="entry name" value="INDOLEACETAMIDE HYDROLASE"/>
    <property type="match status" value="1"/>
</dbReference>
<dbReference type="InterPro" id="IPR036928">
    <property type="entry name" value="AS_sf"/>
</dbReference>
<dbReference type="Pfam" id="PF01425">
    <property type="entry name" value="Amidase"/>
    <property type="match status" value="1"/>
</dbReference>
<dbReference type="Proteomes" id="UP000181897">
    <property type="component" value="Chromosome"/>
</dbReference>
<evidence type="ECO:0000313" key="3">
    <source>
        <dbReference type="Proteomes" id="UP000181897"/>
    </source>
</evidence>
<name>A0A1J0WMC0_9RHOB</name>
<feature type="domain" description="Amidase" evidence="1">
    <location>
        <begin position="24"/>
        <end position="449"/>
    </location>
</feature>
<dbReference type="GO" id="GO:0003824">
    <property type="term" value="F:catalytic activity"/>
    <property type="evidence" value="ECO:0007669"/>
    <property type="project" value="InterPro"/>
</dbReference>
<evidence type="ECO:0000313" key="2">
    <source>
        <dbReference type="EMBL" id="APE45405.1"/>
    </source>
</evidence>
<accession>A0A1J0WMC0</accession>
<proteinExistence type="predicted"/>
<dbReference type="SUPFAM" id="SSF75304">
    <property type="entry name" value="Amidase signature (AS) enzymes"/>
    <property type="match status" value="1"/>
</dbReference>
<organism evidence="2 3">
    <name type="scientific">Sulfitobacter alexandrii</name>
    <dbReference type="NCBI Taxonomy" id="1917485"/>
    <lineage>
        <taxon>Bacteria</taxon>
        <taxon>Pseudomonadati</taxon>
        <taxon>Pseudomonadota</taxon>
        <taxon>Alphaproteobacteria</taxon>
        <taxon>Rhodobacterales</taxon>
        <taxon>Roseobacteraceae</taxon>
        <taxon>Sulfitobacter</taxon>
    </lineage>
</organism>
<dbReference type="Gene3D" id="3.90.1300.10">
    <property type="entry name" value="Amidase signature (AS) domain"/>
    <property type="match status" value="1"/>
</dbReference>
<sequence length="469" mass="49601">MDILDMDARAQSAAMAAGEFGAAELMEATLARIAGVNGRVNAVVALRDADSLMAEARAADAAPRKGWLHGIPMAVKDLANVAGLVTTSGSPLFERAVAPKDDLIVSRLRAAGALIIGKTNTPEFGLGSHTFNPVYGATRNPYDLTRSAGGSSGGAAAALATRMLGVADGSDMMGSLRNPAGWNNVYGMRPSWGTVPGDPDREMFLHQLSTLGPMARNPADLSALLDTMTGADPMHPHGRDAADTLPGLFDPPGKMRIGWLGDWGGALPFEAGLLAPSEAALRQLADLGHAVEPAAPPFPADAMWDSWITLRSFSVATGLADIYLNPGTRDALKEAARWEIARGLGMDAMTVHRASEVRSDWFRCAAGLFDTLDVLVLPSAQVWPFDVTLTHPTEIAGHEMDTYHRWMQVVIPASLIGLPVVNIPAGFGENGLPLGLQLIGPRGSDARLLRLAQQWHAATDWPGTRPPVI</sequence>
<dbReference type="RefSeq" id="WP_071973751.1">
    <property type="nucleotide sequence ID" value="NZ_CP018076.1"/>
</dbReference>
<dbReference type="KEGG" id="suam:BOO69_09805"/>
<dbReference type="NCBIfam" id="NF005686">
    <property type="entry name" value="PRK07486.1"/>
    <property type="match status" value="1"/>
</dbReference>
<dbReference type="PANTHER" id="PTHR11895">
    <property type="entry name" value="TRANSAMIDASE"/>
    <property type="match status" value="1"/>
</dbReference>
<evidence type="ECO:0000259" key="1">
    <source>
        <dbReference type="Pfam" id="PF01425"/>
    </source>
</evidence>
<keyword evidence="3" id="KW-1185">Reference proteome</keyword>
<dbReference type="AlphaFoldDB" id="A0A1J0WMC0"/>
<gene>
    <name evidence="2" type="ORF">BOO69_09805</name>
</gene>